<reference evidence="1" key="1">
    <citation type="journal article" date="2020" name="Stud. Mycol.">
        <title>101 Dothideomycetes genomes: a test case for predicting lifestyles and emergence of pathogens.</title>
        <authorList>
            <person name="Haridas S."/>
            <person name="Albert R."/>
            <person name="Binder M."/>
            <person name="Bloem J."/>
            <person name="Labutti K."/>
            <person name="Salamov A."/>
            <person name="Andreopoulos B."/>
            <person name="Baker S."/>
            <person name="Barry K."/>
            <person name="Bills G."/>
            <person name="Bluhm B."/>
            <person name="Cannon C."/>
            <person name="Castanera R."/>
            <person name="Culley D."/>
            <person name="Daum C."/>
            <person name="Ezra D."/>
            <person name="Gonzalez J."/>
            <person name="Henrissat B."/>
            <person name="Kuo A."/>
            <person name="Liang C."/>
            <person name="Lipzen A."/>
            <person name="Lutzoni F."/>
            <person name="Magnuson J."/>
            <person name="Mondo S."/>
            <person name="Nolan M."/>
            <person name="Ohm R."/>
            <person name="Pangilinan J."/>
            <person name="Park H.-J."/>
            <person name="Ramirez L."/>
            <person name="Alfaro M."/>
            <person name="Sun H."/>
            <person name="Tritt A."/>
            <person name="Yoshinaga Y."/>
            <person name="Zwiers L.-H."/>
            <person name="Turgeon B."/>
            <person name="Goodwin S."/>
            <person name="Spatafora J."/>
            <person name="Crous P."/>
            <person name="Grigoriev I."/>
        </authorList>
    </citation>
    <scope>NUCLEOTIDE SEQUENCE</scope>
    <source>
        <strain evidence="1">CBS 675.92</strain>
    </source>
</reference>
<accession>A0A6A5TKM4</accession>
<dbReference type="Proteomes" id="UP000800035">
    <property type="component" value="Unassembled WGS sequence"/>
</dbReference>
<proteinExistence type="predicted"/>
<dbReference type="EMBL" id="ML977036">
    <property type="protein sequence ID" value="KAF1949517.1"/>
    <property type="molecule type" value="Genomic_DNA"/>
</dbReference>
<evidence type="ECO:0000313" key="1">
    <source>
        <dbReference type="EMBL" id="KAF1949517.1"/>
    </source>
</evidence>
<name>A0A6A5TKM4_9PLEO</name>
<organism evidence="1 2">
    <name type="scientific">Byssothecium circinans</name>
    <dbReference type="NCBI Taxonomy" id="147558"/>
    <lineage>
        <taxon>Eukaryota</taxon>
        <taxon>Fungi</taxon>
        <taxon>Dikarya</taxon>
        <taxon>Ascomycota</taxon>
        <taxon>Pezizomycotina</taxon>
        <taxon>Dothideomycetes</taxon>
        <taxon>Pleosporomycetidae</taxon>
        <taxon>Pleosporales</taxon>
        <taxon>Massarineae</taxon>
        <taxon>Massarinaceae</taxon>
        <taxon>Byssothecium</taxon>
    </lineage>
</organism>
<dbReference type="AlphaFoldDB" id="A0A6A5TKM4"/>
<gene>
    <name evidence="1" type="ORF">CC80DRAFT_510455</name>
</gene>
<sequence>MDFNTPVPQWLWPWVHVADPLKITRYTARNEYDKHLKKAQSGITKLQSLIKKASNRLNACQGIFNDEQRPKRANLLNAQCMILHIGHSYVRLRTVVSHYRRFVMSPNYYLDPDEGCAIGMQSPMEMVCELLKEMEKAIVYIEKYKKSYRSQPESRGNDSSRTVVNFKVLARTKFANRPARLTIHRTKSL</sequence>
<keyword evidence="2" id="KW-1185">Reference proteome</keyword>
<evidence type="ECO:0000313" key="2">
    <source>
        <dbReference type="Proteomes" id="UP000800035"/>
    </source>
</evidence>
<protein>
    <submittedName>
        <fullName evidence="1">Uncharacterized protein</fullName>
    </submittedName>
</protein>